<name>A0A6A5WSV8_9PLEO</name>
<proteinExistence type="predicted"/>
<organism evidence="2 3">
    <name type="scientific">Amniculicola lignicola CBS 123094</name>
    <dbReference type="NCBI Taxonomy" id="1392246"/>
    <lineage>
        <taxon>Eukaryota</taxon>
        <taxon>Fungi</taxon>
        <taxon>Dikarya</taxon>
        <taxon>Ascomycota</taxon>
        <taxon>Pezizomycotina</taxon>
        <taxon>Dothideomycetes</taxon>
        <taxon>Pleosporomycetidae</taxon>
        <taxon>Pleosporales</taxon>
        <taxon>Amniculicolaceae</taxon>
        <taxon>Amniculicola</taxon>
    </lineage>
</organism>
<keyword evidence="3" id="KW-1185">Reference proteome</keyword>
<reference evidence="2" key="1">
    <citation type="journal article" date="2020" name="Stud. Mycol.">
        <title>101 Dothideomycetes genomes: a test case for predicting lifestyles and emergence of pathogens.</title>
        <authorList>
            <person name="Haridas S."/>
            <person name="Albert R."/>
            <person name="Binder M."/>
            <person name="Bloem J."/>
            <person name="Labutti K."/>
            <person name="Salamov A."/>
            <person name="Andreopoulos B."/>
            <person name="Baker S."/>
            <person name="Barry K."/>
            <person name="Bills G."/>
            <person name="Bluhm B."/>
            <person name="Cannon C."/>
            <person name="Castanera R."/>
            <person name="Culley D."/>
            <person name="Daum C."/>
            <person name="Ezra D."/>
            <person name="Gonzalez J."/>
            <person name="Henrissat B."/>
            <person name="Kuo A."/>
            <person name="Liang C."/>
            <person name="Lipzen A."/>
            <person name="Lutzoni F."/>
            <person name="Magnuson J."/>
            <person name="Mondo S."/>
            <person name="Nolan M."/>
            <person name="Ohm R."/>
            <person name="Pangilinan J."/>
            <person name="Park H.-J."/>
            <person name="Ramirez L."/>
            <person name="Alfaro M."/>
            <person name="Sun H."/>
            <person name="Tritt A."/>
            <person name="Yoshinaga Y."/>
            <person name="Zwiers L.-H."/>
            <person name="Turgeon B."/>
            <person name="Goodwin S."/>
            <person name="Spatafora J."/>
            <person name="Crous P."/>
            <person name="Grigoriev I."/>
        </authorList>
    </citation>
    <scope>NUCLEOTIDE SEQUENCE</scope>
    <source>
        <strain evidence="2">CBS 123094</strain>
    </source>
</reference>
<feature type="chain" id="PRO_5025593893" evidence="1">
    <location>
        <begin position="19"/>
        <end position="226"/>
    </location>
</feature>
<evidence type="ECO:0000313" key="2">
    <source>
        <dbReference type="EMBL" id="KAF2004782.1"/>
    </source>
</evidence>
<dbReference type="OrthoDB" id="3545468at2759"/>
<gene>
    <name evidence="2" type="ORF">P154DRAFT_586440</name>
</gene>
<accession>A0A6A5WSV8</accession>
<evidence type="ECO:0000313" key="3">
    <source>
        <dbReference type="Proteomes" id="UP000799779"/>
    </source>
</evidence>
<sequence>MKSFVLATALFSAPLAYALPGVVAKPLPKGCSSYPGYDKNSDIAGPWTLKSTNTDNPTIENHGNTAVFSLSYNSPIDQYPTLRRGYITFSVKDNQALTPLQCSNGTLNVRGATTYNQDHFATDYVWTPLTLSPAKYDAGLMWKVPDGEPVKLFEHYFTNGTKQNGYFLGGYENSTTWGFTYLPRDQGSSGWDYFYIRLLGPNSADPVTGSALGANETKGFVRIYNF</sequence>
<dbReference type="EMBL" id="ML977566">
    <property type="protein sequence ID" value="KAF2004782.1"/>
    <property type="molecule type" value="Genomic_DNA"/>
</dbReference>
<dbReference type="Proteomes" id="UP000799779">
    <property type="component" value="Unassembled WGS sequence"/>
</dbReference>
<protein>
    <submittedName>
        <fullName evidence="2">Uncharacterized protein</fullName>
    </submittedName>
</protein>
<dbReference type="AlphaFoldDB" id="A0A6A5WSV8"/>
<keyword evidence="1" id="KW-0732">Signal</keyword>
<evidence type="ECO:0000256" key="1">
    <source>
        <dbReference type="SAM" id="SignalP"/>
    </source>
</evidence>
<feature type="signal peptide" evidence="1">
    <location>
        <begin position="1"/>
        <end position="18"/>
    </location>
</feature>